<dbReference type="GO" id="GO:0005886">
    <property type="term" value="C:plasma membrane"/>
    <property type="evidence" value="ECO:0007669"/>
    <property type="project" value="UniProtKB-SubCell"/>
</dbReference>
<feature type="transmembrane region" description="Helical" evidence="6">
    <location>
        <begin position="437"/>
        <end position="461"/>
    </location>
</feature>
<dbReference type="EMBL" id="WDED01000014">
    <property type="protein sequence ID" value="KAB6147593.1"/>
    <property type="molecule type" value="Genomic_DNA"/>
</dbReference>
<dbReference type="PANTHER" id="PTHR30250">
    <property type="entry name" value="PST FAMILY PREDICTED COLANIC ACID TRANSPORTER"/>
    <property type="match status" value="1"/>
</dbReference>
<comment type="caution">
    <text evidence="7">The sequence shown here is derived from an EMBL/GenBank/DDBJ whole genome shotgun (WGS) entry which is preliminary data.</text>
</comment>
<keyword evidence="4 6" id="KW-1133">Transmembrane helix</keyword>
<feature type="transmembrane region" description="Helical" evidence="6">
    <location>
        <begin position="188"/>
        <end position="206"/>
    </location>
</feature>
<feature type="transmembrane region" description="Helical" evidence="6">
    <location>
        <begin position="347"/>
        <end position="367"/>
    </location>
</feature>
<dbReference type="Proteomes" id="UP001197958">
    <property type="component" value="Unassembled WGS sequence"/>
</dbReference>
<organism evidence="7 9">
    <name type="scientific">Bacteroides xylanisolvens</name>
    <dbReference type="NCBI Taxonomy" id="371601"/>
    <lineage>
        <taxon>Bacteria</taxon>
        <taxon>Pseudomonadati</taxon>
        <taxon>Bacteroidota</taxon>
        <taxon>Bacteroidia</taxon>
        <taxon>Bacteroidales</taxon>
        <taxon>Bacteroidaceae</taxon>
        <taxon>Bacteroides</taxon>
    </lineage>
</organism>
<keyword evidence="5 6" id="KW-0472">Membrane</keyword>
<evidence type="ECO:0000256" key="3">
    <source>
        <dbReference type="ARBA" id="ARBA00022692"/>
    </source>
</evidence>
<feature type="transmembrane region" description="Helical" evidence="6">
    <location>
        <begin position="127"/>
        <end position="149"/>
    </location>
</feature>
<feature type="transmembrane region" description="Helical" evidence="6">
    <location>
        <begin position="16"/>
        <end position="40"/>
    </location>
</feature>
<feature type="transmembrane region" description="Helical" evidence="6">
    <location>
        <begin position="467"/>
        <end position="489"/>
    </location>
</feature>
<protein>
    <submittedName>
        <fullName evidence="7">Lipopolysaccharide biosynthesis protein</fullName>
    </submittedName>
</protein>
<dbReference type="AlphaFoldDB" id="A0A412K3T6"/>
<feature type="transmembrane region" description="Helical" evidence="6">
    <location>
        <begin position="379"/>
        <end position="400"/>
    </location>
</feature>
<reference evidence="8" key="2">
    <citation type="submission" date="2023-08" db="EMBL/GenBank/DDBJ databases">
        <title>Mucin Metabolism Genes Underlie the Key Renovations of Bacteroides xylanisolvens Genomes in Captive Great Apes.</title>
        <authorList>
            <person name="Nishida A.H."/>
        </authorList>
    </citation>
    <scope>NUCLEOTIDE SEQUENCE</scope>
    <source>
        <strain evidence="8">P19.10B</strain>
    </source>
</reference>
<reference evidence="7 9" key="1">
    <citation type="journal article" date="2019" name="Nat. Med.">
        <title>A library of human gut bacterial isolates paired with longitudinal multiomics data enables mechanistic microbiome research.</title>
        <authorList>
            <person name="Poyet M."/>
            <person name="Groussin M."/>
            <person name="Gibbons S.M."/>
            <person name="Avila-Pacheco J."/>
            <person name="Jiang X."/>
            <person name="Kearney S.M."/>
            <person name="Perrotta A.R."/>
            <person name="Berdy B."/>
            <person name="Zhao S."/>
            <person name="Lieberman T.D."/>
            <person name="Swanson P.K."/>
            <person name="Smith M."/>
            <person name="Roesemann S."/>
            <person name="Alexander J.E."/>
            <person name="Rich S.A."/>
            <person name="Livny J."/>
            <person name="Vlamakis H."/>
            <person name="Clish C."/>
            <person name="Bullock K."/>
            <person name="Deik A."/>
            <person name="Scott J."/>
            <person name="Pierce K.A."/>
            <person name="Xavier R.J."/>
            <person name="Alm E.J."/>
        </authorList>
    </citation>
    <scope>NUCLEOTIDE SEQUENCE [LARGE SCALE GENOMIC DNA]</scope>
    <source>
        <strain evidence="7 9">BIOML-A58</strain>
    </source>
</reference>
<gene>
    <name evidence="7" type="ORF">GA398_11050</name>
    <name evidence="8" type="ORF">LDZ35_11580</name>
</gene>
<feature type="transmembrane region" description="Helical" evidence="6">
    <location>
        <begin position="161"/>
        <end position="182"/>
    </location>
</feature>
<proteinExistence type="predicted"/>
<name>A0A412K3T6_9BACE</name>
<dbReference type="Proteomes" id="UP000434604">
    <property type="component" value="Unassembled WGS sequence"/>
</dbReference>
<evidence type="ECO:0000313" key="8">
    <source>
        <dbReference type="EMBL" id="MCA4523851.1"/>
    </source>
</evidence>
<feature type="transmembrane region" description="Helical" evidence="6">
    <location>
        <begin position="315"/>
        <end position="335"/>
    </location>
</feature>
<dbReference type="EMBL" id="JAIWWW010000024">
    <property type="protein sequence ID" value="MCA4523851.1"/>
    <property type="molecule type" value="Genomic_DNA"/>
</dbReference>
<evidence type="ECO:0000256" key="1">
    <source>
        <dbReference type="ARBA" id="ARBA00004651"/>
    </source>
</evidence>
<dbReference type="PANTHER" id="PTHR30250:SF26">
    <property type="entry name" value="PSMA PROTEIN"/>
    <property type="match status" value="1"/>
</dbReference>
<keyword evidence="2" id="KW-1003">Cell membrane</keyword>
<evidence type="ECO:0000313" key="7">
    <source>
        <dbReference type="EMBL" id="KAB6147593.1"/>
    </source>
</evidence>
<evidence type="ECO:0000256" key="5">
    <source>
        <dbReference type="ARBA" id="ARBA00023136"/>
    </source>
</evidence>
<evidence type="ECO:0000256" key="2">
    <source>
        <dbReference type="ARBA" id="ARBA00022475"/>
    </source>
</evidence>
<dbReference type="RefSeq" id="WP_134984971.1">
    <property type="nucleotide sequence ID" value="NZ_CP183042.1"/>
</dbReference>
<keyword evidence="3 6" id="KW-0812">Transmembrane</keyword>
<sequence>MNKQQANNKRIAKNTLLLYFRMLFLMVISLYTSRVVLLALGVDNFGIYNVVGGLVAMFSMLSGSLSAAISRFITYELGTGNKEKLEKIFSSAVTIQFFLGAVIVLLAETVGVWFLNVKMVIPVDRMVAANWVLQFSILTFVVNLISVPYNAAIIAHERMSAFAYISIVEATGKLAIAYLIQITPFDVLIFYSILQAAIAFLLRLIYGIYCKRYFEECTFHWMWDLSLLKNMFGFAGWNFIGASSALLRDQGGNIVINLFCGPTVNAARGIASQINGAVMGFVSNFMTAVNPQITKSYASGNRAYMMTLIYQGARLSFFMLLFLSLPIICNTPYILQLWLKEVPEHTVLFAQLTLIFALSESISNPLITAMLATGRIRNYQLVVGGLQMMNLPISYVLLRMGWIPETVLIVAIVISQCCLASRLYMLRGLIGLKARHYLHNVYLNVLSVSVCAVILPMIASYYLREGFISFILICLLCVFSVSVSVYYIGCTTQERIFIKNKVSQIQNKIFNK</sequence>
<feature type="transmembrane region" description="Helical" evidence="6">
    <location>
        <begin position="88"/>
        <end position="115"/>
    </location>
</feature>
<comment type="subcellular location">
    <subcellularLocation>
        <location evidence="1">Cell membrane</location>
        <topology evidence="1">Multi-pass membrane protein</topology>
    </subcellularLocation>
</comment>
<evidence type="ECO:0000256" key="6">
    <source>
        <dbReference type="SAM" id="Phobius"/>
    </source>
</evidence>
<accession>A0A412K3T6</accession>
<feature type="transmembrane region" description="Helical" evidence="6">
    <location>
        <begin position="406"/>
        <end position="425"/>
    </location>
</feature>
<evidence type="ECO:0000313" key="9">
    <source>
        <dbReference type="Proteomes" id="UP000434604"/>
    </source>
</evidence>
<evidence type="ECO:0000256" key="4">
    <source>
        <dbReference type="ARBA" id="ARBA00022989"/>
    </source>
</evidence>
<feature type="transmembrane region" description="Helical" evidence="6">
    <location>
        <begin position="46"/>
        <end position="67"/>
    </location>
</feature>
<dbReference type="InterPro" id="IPR050833">
    <property type="entry name" value="Poly_Biosynth_Transport"/>
</dbReference>